<dbReference type="EMBL" id="KV875505">
    <property type="protein sequence ID" value="RZR71217.1"/>
    <property type="molecule type" value="Genomic_DNA"/>
</dbReference>
<proteinExistence type="predicted"/>
<name>A0A444EM94_ENSVE</name>
<gene>
    <name evidence="1" type="ORF">BHM03_00004190</name>
</gene>
<accession>A0A444EM94</accession>
<dbReference type="AlphaFoldDB" id="A0A444EM94"/>
<dbReference type="Proteomes" id="UP000290560">
    <property type="component" value="Unassembled WGS sequence"/>
</dbReference>
<protein>
    <submittedName>
        <fullName evidence="1">Uncharacterized protein</fullName>
    </submittedName>
</protein>
<evidence type="ECO:0000313" key="1">
    <source>
        <dbReference type="EMBL" id="RZR71217.1"/>
    </source>
</evidence>
<organism evidence="1">
    <name type="scientific">Ensete ventricosum</name>
    <name type="common">Abyssinian banana</name>
    <name type="synonym">Musa ensete</name>
    <dbReference type="NCBI Taxonomy" id="4639"/>
    <lineage>
        <taxon>Eukaryota</taxon>
        <taxon>Viridiplantae</taxon>
        <taxon>Streptophyta</taxon>
        <taxon>Embryophyta</taxon>
        <taxon>Tracheophyta</taxon>
        <taxon>Spermatophyta</taxon>
        <taxon>Magnoliopsida</taxon>
        <taxon>Liliopsida</taxon>
        <taxon>Zingiberales</taxon>
        <taxon>Musaceae</taxon>
        <taxon>Ensete</taxon>
    </lineage>
</organism>
<reference evidence="1" key="1">
    <citation type="journal article" date="2018" name="Data Brief">
        <title>Genome sequence data from 17 accessions of Ensete ventricosum, a staple food crop for millions in Ethiopia.</title>
        <authorList>
            <person name="Yemataw Z."/>
            <person name="Muzemil S."/>
            <person name="Ambachew D."/>
            <person name="Tripathi L."/>
            <person name="Tesfaye K."/>
            <person name="Chala A."/>
            <person name="Farbos A."/>
            <person name="O'Neill P."/>
            <person name="Moore K."/>
            <person name="Grant M."/>
            <person name="Studholme D.J."/>
        </authorList>
    </citation>
    <scope>NUCLEOTIDE SEQUENCE [LARGE SCALE GENOMIC DNA]</scope>
    <source>
        <tissue evidence="1">Leaf</tissue>
    </source>
</reference>
<sequence length="70" mass="7851">MGEVEYPSSLTYLVEELCISSVTLQRKLMEDNSYQISPLVIVLLRVDYSLHFSIEPIESGSDVNLLGSDN</sequence>